<evidence type="ECO:0000313" key="4">
    <source>
        <dbReference type="Proteomes" id="UP001180754"/>
    </source>
</evidence>
<comment type="caution">
    <text evidence="3">The sequence shown here is derived from an EMBL/GenBank/DDBJ whole genome shotgun (WGS) entry which is preliminary data.</text>
</comment>
<keyword evidence="4" id="KW-1185">Reference proteome</keyword>
<protein>
    <submittedName>
        <fullName evidence="3">Uncharacterized protein</fullName>
    </submittedName>
</protein>
<keyword evidence="2" id="KW-0812">Transmembrane</keyword>
<organism evidence="3 4">
    <name type="scientific">Streptomyces lonegramiae</name>
    <dbReference type="NCBI Taxonomy" id="3075524"/>
    <lineage>
        <taxon>Bacteria</taxon>
        <taxon>Bacillati</taxon>
        <taxon>Actinomycetota</taxon>
        <taxon>Actinomycetes</taxon>
        <taxon>Kitasatosporales</taxon>
        <taxon>Streptomycetaceae</taxon>
        <taxon>Streptomyces</taxon>
    </lineage>
</organism>
<keyword evidence="2" id="KW-0472">Membrane</keyword>
<reference evidence="3" key="1">
    <citation type="submission" date="2024-05" db="EMBL/GenBank/DDBJ databases">
        <title>30 novel species of actinomycetes from the DSMZ collection.</title>
        <authorList>
            <person name="Nouioui I."/>
        </authorList>
    </citation>
    <scope>NUCLEOTIDE SEQUENCE</scope>
    <source>
        <strain evidence="3">DSM 41529</strain>
    </source>
</reference>
<feature type="region of interest" description="Disordered" evidence="1">
    <location>
        <begin position="195"/>
        <end position="228"/>
    </location>
</feature>
<proteinExistence type="predicted"/>
<name>A0ABU2XPA3_9ACTN</name>
<keyword evidence="2" id="KW-1133">Transmembrane helix</keyword>
<accession>A0ABU2XPA3</accession>
<sequence length="228" mass="24796">MPESEKPAISGLKAAGIGCAVVVLVPVVFLLGLIITYSVQRATPEDYPEVKPEAMGRRLGGYSQDAYAALGIDRVLDPAGEGMREGDENHLSNDYCYPDGLESLADEPEEGAYQMGHSWALQEVDKDQGLAALRRLHSHLGASAAWRVTQSGYDDEYREWRVSAERDGGYQVSVAWSVRDQRLGGGVSAPCAYDPDWPEEGQLSDLPDTGTWPPPLTPRAMSRGRSTT</sequence>
<dbReference type="EMBL" id="JAVRFD010000021">
    <property type="protein sequence ID" value="MDT0547763.1"/>
    <property type="molecule type" value="Genomic_DNA"/>
</dbReference>
<evidence type="ECO:0000256" key="1">
    <source>
        <dbReference type="SAM" id="MobiDB-lite"/>
    </source>
</evidence>
<gene>
    <name evidence="3" type="ORF">RND15_34480</name>
</gene>
<dbReference type="RefSeq" id="WP_311728285.1">
    <property type="nucleotide sequence ID" value="NZ_JAVRFD010000021.1"/>
</dbReference>
<dbReference type="Proteomes" id="UP001180754">
    <property type="component" value="Unassembled WGS sequence"/>
</dbReference>
<feature type="transmembrane region" description="Helical" evidence="2">
    <location>
        <begin position="12"/>
        <end position="35"/>
    </location>
</feature>
<evidence type="ECO:0000256" key="2">
    <source>
        <dbReference type="SAM" id="Phobius"/>
    </source>
</evidence>
<evidence type="ECO:0000313" key="3">
    <source>
        <dbReference type="EMBL" id="MDT0547763.1"/>
    </source>
</evidence>